<evidence type="ECO:0000313" key="3">
    <source>
        <dbReference type="Proteomes" id="UP001497497"/>
    </source>
</evidence>
<comment type="caution">
    <text evidence="2">The sequence shown here is derived from an EMBL/GenBank/DDBJ whole genome shotgun (WGS) entry which is preliminary data.</text>
</comment>
<accession>A0AAV2IEC2</accession>
<organism evidence="2 3">
    <name type="scientific">Lymnaea stagnalis</name>
    <name type="common">Great pond snail</name>
    <name type="synonym">Helix stagnalis</name>
    <dbReference type="NCBI Taxonomy" id="6523"/>
    <lineage>
        <taxon>Eukaryota</taxon>
        <taxon>Metazoa</taxon>
        <taxon>Spiralia</taxon>
        <taxon>Lophotrochozoa</taxon>
        <taxon>Mollusca</taxon>
        <taxon>Gastropoda</taxon>
        <taxon>Heterobranchia</taxon>
        <taxon>Euthyneura</taxon>
        <taxon>Panpulmonata</taxon>
        <taxon>Hygrophila</taxon>
        <taxon>Lymnaeoidea</taxon>
        <taxon>Lymnaeidae</taxon>
        <taxon>Lymnaea</taxon>
    </lineage>
</organism>
<keyword evidence="1" id="KW-0472">Membrane</keyword>
<evidence type="ECO:0000256" key="1">
    <source>
        <dbReference type="SAM" id="Phobius"/>
    </source>
</evidence>
<evidence type="ECO:0000313" key="2">
    <source>
        <dbReference type="EMBL" id="CAL1545220.1"/>
    </source>
</evidence>
<keyword evidence="3" id="KW-1185">Reference proteome</keyword>
<keyword evidence="1" id="KW-1133">Transmembrane helix</keyword>
<protein>
    <submittedName>
        <fullName evidence="2">Uncharacterized protein</fullName>
    </submittedName>
</protein>
<proteinExistence type="predicted"/>
<dbReference type="AlphaFoldDB" id="A0AAV2IEC2"/>
<reference evidence="2 3" key="1">
    <citation type="submission" date="2024-04" db="EMBL/GenBank/DDBJ databases">
        <authorList>
            <consortium name="Genoscope - CEA"/>
            <person name="William W."/>
        </authorList>
    </citation>
    <scope>NUCLEOTIDE SEQUENCE [LARGE SCALE GENOMIC DNA]</scope>
</reference>
<sequence>MTLCPVSINIRMRGQFYPSSFILETKVCRTVQPGAQHLLYLNQRKEGPIKDLDMPQIISNLFLPKENPFTYIYLSSIVGYLSCSVHRKQIVIINVSLFSFFFCYIYTQIFYKIIKLTTLNGCE</sequence>
<dbReference type="EMBL" id="CAXITT010000688">
    <property type="protein sequence ID" value="CAL1545220.1"/>
    <property type="molecule type" value="Genomic_DNA"/>
</dbReference>
<gene>
    <name evidence="2" type="ORF">GSLYS_00018703001</name>
</gene>
<dbReference type="Proteomes" id="UP001497497">
    <property type="component" value="Unassembled WGS sequence"/>
</dbReference>
<keyword evidence="1" id="KW-0812">Transmembrane</keyword>
<feature type="transmembrane region" description="Helical" evidence="1">
    <location>
        <begin position="90"/>
        <end position="111"/>
    </location>
</feature>
<name>A0AAV2IEC2_LYMST</name>